<keyword evidence="2" id="KW-0238">DNA-binding</keyword>
<gene>
    <name evidence="6" type="ORF">ABEG18_16745</name>
</gene>
<dbReference type="AlphaFoldDB" id="A0AAU7JB12"/>
<dbReference type="SMART" id="SM00342">
    <property type="entry name" value="HTH_ARAC"/>
    <property type="match status" value="1"/>
</dbReference>
<evidence type="ECO:0000256" key="2">
    <source>
        <dbReference type="ARBA" id="ARBA00023125"/>
    </source>
</evidence>
<evidence type="ECO:0000259" key="5">
    <source>
        <dbReference type="PROSITE" id="PS01124"/>
    </source>
</evidence>
<dbReference type="PANTHER" id="PTHR47894:SF4">
    <property type="entry name" value="HTH-TYPE TRANSCRIPTIONAL REGULATOR GADX"/>
    <property type="match status" value="1"/>
</dbReference>
<dbReference type="GO" id="GO:0000976">
    <property type="term" value="F:transcription cis-regulatory region binding"/>
    <property type="evidence" value="ECO:0007669"/>
    <property type="project" value="TreeGrafter"/>
</dbReference>
<accession>A0AAU7JB12</accession>
<dbReference type="EMBL" id="CP157484">
    <property type="protein sequence ID" value="XBO37371.1"/>
    <property type="molecule type" value="Genomic_DNA"/>
</dbReference>
<dbReference type="GO" id="GO:0003700">
    <property type="term" value="F:DNA-binding transcription factor activity"/>
    <property type="evidence" value="ECO:0007669"/>
    <property type="project" value="InterPro"/>
</dbReference>
<dbReference type="RefSeq" id="WP_406854191.1">
    <property type="nucleotide sequence ID" value="NZ_CP157484.1"/>
</dbReference>
<feature type="domain" description="HTH araC/xylS-type" evidence="5">
    <location>
        <begin position="255"/>
        <end position="353"/>
    </location>
</feature>
<feature type="region of interest" description="Disordered" evidence="4">
    <location>
        <begin position="1"/>
        <end position="21"/>
    </location>
</feature>
<dbReference type="Pfam" id="PF12833">
    <property type="entry name" value="HTH_18"/>
    <property type="match status" value="1"/>
</dbReference>
<keyword evidence="1" id="KW-0805">Transcription regulation</keyword>
<sequence>MVSSIRQSRPQRDPPAHGRLPILRPGYMRVGPLATASDVLAGLGHTLEEACRASGVSAKLLRDPDSVISFEDCGRFLQAGAALSGAPHFGLLVGVAATPSSLGLVGFLAQHAPTVRSALANLSAFMHHQGRGMLILVDEQDDVVTLHCVMLHAQAAGLNQTAEMVLGVAWTTLKAICGPDWRAIQIDLSRSRPEEAGSYRHLLEAPVRFDSEEAGIEFSTSWLDRPVPGSDKALFRFLRGQIEAAEELTEHSMSEEVSRIIRTRLQDSDLSVDAVAAAMSFNRRTLSRRLAAEGVSFSSLLAAVRYDVAKRLLRSTAIPLSEIALSIGYSEASAFTRAFREWSGASPQQWRTDNQSPLARVSKTLKQDGPIAAPLQADMLGYAPD</sequence>
<evidence type="ECO:0000313" key="6">
    <source>
        <dbReference type="EMBL" id="XBO37371.1"/>
    </source>
</evidence>
<dbReference type="GO" id="GO:0005829">
    <property type="term" value="C:cytosol"/>
    <property type="evidence" value="ECO:0007669"/>
    <property type="project" value="TreeGrafter"/>
</dbReference>
<name>A0AAU7JB12_9HYPH</name>
<dbReference type="PROSITE" id="PS01124">
    <property type="entry name" value="HTH_ARAC_FAMILY_2"/>
    <property type="match status" value="1"/>
</dbReference>
<evidence type="ECO:0000256" key="3">
    <source>
        <dbReference type="ARBA" id="ARBA00023163"/>
    </source>
</evidence>
<proteinExistence type="predicted"/>
<dbReference type="Gene3D" id="1.10.10.60">
    <property type="entry name" value="Homeodomain-like"/>
    <property type="match status" value="1"/>
</dbReference>
<dbReference type="InterPro" id="IPR020449">
    <property type="entry name" value="Tscrpt_reg_AraC-type_HTH"/>
</dbReference>
<dbReference type="SUPFAM" id="SSF46689">
    <property type="entry name" value="Homeodomain-like"/>
    <property type="match status" value="1"/>
</dbReference>
<organism evidence="6">
    <name type="scientific">Alsobacter sp. KACC 23698</name>
    <dbReference type="NCBI Taxonomy" id="3149229"/>
    <lineage>
        <taxon>Bacteria</taxon>
        <taxon>Pseudomonadati</taxon>
        <taxon>Pseudomonadota</taxon>
        <taxon>Alphaproteobacteria</taxon>
        <taxon>Hyphomicrobiales</taxon>
        <taxon>Alsobacteraceae</taxon>
        <taxon>Alsobacter</taxon>
    </lineage>
</organism>
<reference evidence="6" key="1">
    <citation type="submission" date="2024-05" db="EMBL/GenBank/DDBJ databases">
        <authorList>
            <person name="Kim S."/>
            <person name="Heo J."/>
            <person name="Choi H."/>
            <person name="Choi Y."/>
            <person name="Kwon S.-W."/>
            <person name="Kim Y."/>
        </authorList>
    </citation>
    <scope>NUCLEOTIDE SEQUENCE</scope>
    <source>
        <strain evidence="6">KACC 23698</strain>
    </source>
</reference>
<dbReference type="InterPro" id="IPR009057">
    <property type="entry name" value="Homeodomain-like_sf"/>
</dbReference>
<evidence type="ECO:0000256" key="4">
    <source>
        <dbReference type="SAM" id="MobiDB-lite"/>
    </source>
</evidence>
<evidence type="ECO:0000256" key="1">
    <source>
        <dbReference type="ARBA" id="ARBA00023015"/>
    </source>
</evidence>
<keyword evidence="3" id="KW-0804">Transcription</keyword>
<dbReference type="PANTHER" id="PTHR47894">
    <property type="entry name" value="HTH-TYPE TRANSCRIPTIONAL REGULATOR GADX"/>
    <property type="match status" value="1"/>
</dbReference>
<dbReference type="Pfam" id="PF12625">
    <property type="entry name" value="Arabinose_bd"/>
    <property type="match status" value="1"/>
</dbReference>
<dbReference type="InterPro" id="IPR018060">
    <property type="entry name" value="HTH_AraC"/>
</dbReference>
<dbReference type="PRINTS" id="PR00032">
    <property type="entry name" value="HTHARAC"/>
</dbReference>
<dbReference type="InterPro" id="IPR032687">
    <property type="entry name" value="AraC-type_N"/>
</dbReference>
<protein>
    <submittedName>
        <fullName evidence="6">AraC family transcriptional regulator</fullName>
    </submittedName>
</protein>